<dbReference type="Proteomes" id="UP000826014">
    <property type="component" value="Plasmid unnamed"/>
</dbReference>
<dbReference type="InterPro" id="IPR056204">
    <property type="entry name" value="K1-lyase_C"/>
</dbReference>
<evidence type="ECO:0000313" key="4">
    <source>
        <dbReference type="Proteomes" id="UP000826014"/>
    </source>
</evidence>
<feature type="transmembrane region" description="Helical" evidence="1">
    <location>
        <begin position="254"/>
        <end position="275"/>
    </location>
</feature>
<sequence>MVKTANAINIPASSSIPAMTLGSGNNFFGTNTLDCEGSGAFGTFAGTAAPTNGIIVSGFLGVGTATQFLTGSTAEFVGTSPAVECDVTQTSYVGSNATNASSLLQYTARGTALTPTANQSGDLLGVWGARGYTGSAFTTTSKATISMITTQAWTATNNGTAITFSVTKNGTTTLGEIARIINTNTTNTGLAITDLGSGLLVKEGLNARMGIVMLVAGIAIVLNNTVTANTRIFLTNSGIGINVGQLTILARIPGVSFTISSNLLTAAVSVAWLMIEPAP</sequence>
<protein>
    <recommendedName>
        <fullName evidence="2">K1 capsule-specific polysaccharide lyase C-terminal domain-containing protein</fullName>
    </recommendedName>
</protein>
<evidence type="ECO:0000256" key="1">
    <source>
        <dbReference type="SAM" id="Phobius"/>
    </source>
</evidence>
<proteinExistence type="predicted"/>
<evidence type="ECO:0000259" key="2">
    <source>
        <dbReference type="Pfam" id="PF24146"/>
    </source>
</evidence>
<evidence type="ECO:0000313" key="3">
    <source>
        <dbReference type="EMBL" id="QYF49501.1"/>
    </source>
</evidence>
<feature type="domain" description="K1 capsule-specific polysaccharide lyase C-terminal" evidence="2">
    <location>
        <begin position="206"/>
        <end position="274"/>
    </location>
</feature>
<gene>
    <name evidence="3" type="ORF">RHABOEDO_001900</name>
</gene>
<name>A0ABX8V3Q9_9BACT</name>
<keyword evidence="1" id="KW-0472">Membrane</keyword>
<keyword evidence="3" id="KW-0614">Plasmid</keyword>
<feature type="transmembrane region" description="Helical" evidence="1">
    <location>
        <begin position="211"/>
        <end position="234"/>
    </location>
</feature>
<organism evidence="3 4">
    <name type="scientific">Candidatus Rhabdochlamydia oedothoracis</name>
    <dbReference type="NCBI Taxonomy" id="2720720"/>
    <lineage>
        <taxon>Bacteria</taxon>
        <taxon>Pseudomonadati</taxon>
        <taxon>Chlamydiota</taxon>
        <taxon>Chlamydiia</taxon>
        <taxon>Parachlamydiales</taxon>
        <taxon>Candidatus Rhabdochlamydiaceae</taxon>
        <taxon>Candidatus Rhabdochlamydia</taxon>
    </lineage>
</organism>
<dbReference type="Pfam" id="PF24146">
    <property type="entry name" value="K1-lyase_C"/>
    <property type="match status" value="1"/>
</dbReference>
<accession>A0ABX8V3Q9</accession>
<reference evidence="3 4" key="1">
    <citation type="journal article" date="2022" name="bioRxiv">
        <title>Ecology and evolution of chlamydial symbionts of arthropods.</title>
        <authorList>
            <person name="Halter T."/>
            <person name="Koestlbacher S."/>
            <person name="Collingro A."/>
            <person name="Sixt B.S."/>
            <person name="Toenshoff E.R."/>
            <person name="Hendrickx F."/>
            <person name="Kostanjsek R."/>
            <person name="Horn M."/>
        </authorList>
    </citation>
    <scope>NUCLEOTIDE SEQUENCE [LARGE SCALE GENOMIC DNA]</scope>
    <source>
        <strain evidence="3">W744xW776</strain>
        <plasmid evidence="3 4">unnamed</plasmid>
    </source>
</reference>
<geneLocation type="plasmid" evidence="3 4">
    <name>unnamed</name>
</geneLocation>
<keyword evidence="1" id="KW-0812">Transmembrane</keyword>
<keyword evidence="4" id="KW-1185">Reference proteome</keyword>
<dbReference type="EMBL" id="CP075588">
    <property type="protein sequence ID" value="QYF49501.1"/>
    <property type="molecule type" value="Genomic_DNA"/>
</dbReference>
<keyword evidence="1" id="KW-1133">Transmembrane helix</keyword>